<protein>
    <recommendedName>
        <fullName evidence="2">SGNH hydrolase-type esterase domain-containing protein</fullName>
    </recommendedName>
</protein>
<evidence type="ECO:0000313" key="3">
    <source>
        <dbReference type="EMBL" id="GAA3672606.1"/>
    </source>
</evidence>
<reference evidence="4" key="1">
    <citation type="journal article" date="2019" name="Int. J. Syst. Evol. Microbiol.">
        <title>The Global Catalogue of Microorganisms (GCM) 10K type strain sequencing project: providing services to taxonomists for standard genome sequencing and annotation.</title>
        <authorList>
            <consortium name="The Broad Institute Genomics Platform"/>
            <consortium name="The Broad Institute Genome Sequencing Center for Infectious Disease"/>
            <person name="Wu L."/>
            <person name="Ma J."/>
        </authorList>
    </citation>
    <scope>NUCLEOTIDE SEQUENCE [LARGE SCALE GENOMIC DNA]</scope>
    <source>
        <strain evidence="4">JCM 30742</strain>
    </source>
</reference>
<dbReference type="SUPFAM" id="SSF52266">
    <property type="entry name" value="SGNH hydrolase"/>
    <property type="match status" value="1"/>
</dbReference>
<dbReference type="EMBL" id="BAABEO010000008">
    <property type="protein sequence ID" value="GAA3672606.1"/>
    <property type="molecule type" value="Genomic_DNA"/>
</dbReference>
<name>A0ABP7BZV6_9MICC</name>
<keyword evidence="4" id="KW-1185">Reference proteome</keyword>
<dbReference type="RefSeq" id="WP_345148752.1">
    <property type="nucleotide sequence ID" value="NZ_BAABEO010000008.1"/>
</dbReference>
<feature type="domain" description="SGNH hydrolase-type esterase" evidence="2">
    <location>
        <begin position="46"/>
        <end position="152"/>
    </location>
</feature>
<dbReference type="Pfam" id="PF13472">
    <property type="entry name" value="Lipase_GDSL_2"/>
    <property type="match status" value="1"/>
</dbReference>
<gene>
    <name evidence="3" type="ORF">GCM10023081_08700</name>
</gene>
<dbReference type="InterPro" id="IPR036514">
    <property type="entry name" value="SGNH_hydro_sf"/>
</dbReference>
<organism evidence="3 4">
    <name type="scientific">Arthrobacter ginkgonis</name>
    <dbReference type="NCBI Taxonomy" id="1630594"/>
    <lineage>
        <taxon>Bacteria</taxon>
        <taxon>Bacillati</taxon>
        <taxon>Actinomycetota</taxon>
        <taxon>Actinomycetes</taxon>
        <taxon>Micrococcales</taxon>
        <taxon>Micrococcaceae</taxon>
        <taxon>Arthrobacter</taxon>
    </lineage>
</organism>
<evidence type="ECO:0000259" key="2">
    <source>
        <dbReference type="Pfam" id="PF13472"/>
    </source>
</evidence>
<sequence length="231" mass="24125">MDSPQSLTRTSLIDAIDEKTIGKVSKDRLAPGVKVPGGRLCYFAADSIGDGAGATNVSRAYRTVAARIAGSSYVAAVDGAVPGKRTDKINARIPAMIAPGANIIFYQGGANDASQPVPLATFQQKIIAAHKLAQDAEIPFILSTVPAVGKGSATMLAAFSPLPTTRGSSSGRRRRGSPLRTRTPPPLTPRTNVCAPTTRQPFRTALTLATQAISPLPILWLLSSGRSCPHV</sequence>
<dbReference type="InterPro" id="IPR013830">
    <property type="entry name" value="SGNH_hydro"/>
</dbReference>
<comment type="caution">
    <text evidence="3">The sequence shown here is derived from an EMBL/GenBank/DDBJ whole genome shotgun (WGS) entry which is preliminary data.</text>
</comment>
<proteinExistence type="predicted"/>
<evidence type="ECO:0000313" key="4">
    <source>
        <dbReference type="Proteomes" id="UP001500752"/>
    </source>
</evidence>
<evidence type="ECO:0000256" key="1">
    <source>
        <dbReference type="SAM" id="MobiDB-lite"/>
    </source>
</evidence>
<dbReference type="Gene3D" id="3.40.50.1110">
    <property type="entry name" value="SGNH hydrolase"/>
    <property type="match status" value="1"/>
</dbReference>
<feature type="region of interest" description="Disordered" evidence="1">
    <location>
        <begin position="160"/>
        <end position="195"/>
    </location>
</feature>
<dbReference type="Proteomes" id="UP001500752">
    <property type="component" value="Unassembled WGS sequence"/>
</dbReference>
<accession>A0ABP7BZV6</accession>